<feature type="transmembrane region" description="Helical" evidence="12">
    <location>
        <begin position="192"/>
        <end position="213"/>
    </location>
</feature>
<evidence type="ECO:0000256" key="1">
    <source>
        <dbReference type="ARBA" id="ARBA00004651"/>
    </source>
</evidence>
<dbReference type="GO" id="GO:0006605">
    <property type="term" value="P:protein targeting"/>
    <property type="evidence" value="ECO:0007669"/>
    <property type="project" value="UniProtKB-UniRule"/>
</dbReference>
<reference evidence="14 15" key="1">
    <citation type="submission" date="2019-07" db="EMBL/GenBank/DDBJ databases">
        <authorList>
            <person name="Cremers G."/>
        </authorList>
    </citation>
    <scope>NUCLEOTIDE SEQUENCE [LARGE SCALE GENOMIC DNA]</scope>
</reference>
<keyword evidence="3 12" id="KW-1003">Cell membrane</keyword>
<evidence type="ECO:0000313" key="15">
    <source>
        <dbReference type="Proteomes" id="UP000334340"/>
    </source>
</evidence>
<dbReference type="NCBIfam" id="TIGR00916">
    <property type="entry name" value="2A0604s01"/>
    <property type="match status" value="1"/>
</dbReference>
<comment type="similarity">
    <text evidence="12">Belongs to the SecD/SecF family. SecF subfamily.</text>
</comment>
<accession>A0A564ZK83</accession>
<dbReference type="GO" id="GO:0043952">
    <property type="term" value="P:protein transport by the Sec complex"/>
    <property type="evidence" value="ECO:0007669"/>
    <property type="project" value="UniProtKB-UniRule"/>
</dbReference>
<dbReference type="GO" id="GO:0015450">
    <property type="term" value="F:protein-transporting ATPase activity"/>
    <property type="evidence" value="ECO:0007669"/>
    <property type="project" value="InterPro"/>
</dbReference>
<dbReference type="Gene3D" id="1.20.1640.10">
    <property type="entry name" value="Multidrug efflux transporter AcrB transmembrane domain"/>
    <property type="match status" value="1"/>
</dbReference>
<keyword evidence="6 12" id="KW-1133">Transmembrane helix</keyword>
<feature type="transmembrane region" description="Helical" evidence="12">
    <location>
        <begin position="244"/>
        <end position="262"/>
    </location>
</feature>
<evidence type="ECO:0000256" key="11">
    <source>
        <dbReference type="ARBA" id="ARBA00061053"/>
    </source>
</evidence>
<evidence type="ECO:0000256" key="5">
    <source>
        <dbReference type="ARBA" id="ARBA00022927"/>
    </source>
</evidence>
<keyword evidence="7 12" id="KW-0811">Translocation</keyword>
<evidence type="ECO:0000256" key="8">
    <source>
        <dbReference type="ARBA" id="ARBA00023136"/>
    </source>
</evidence>
<comment type="subunit">
    <text evidence="12">Forms a complex with SecD. Part of the essential Sec protein translocation apparatus which comprises SecA, SecYEG and auxiliary proteins SecDF. Other proteins may also be involved.</text>
</comment>
<dbReference type="EMBL" id="CABIKM010000029">
    <property type="protein sequence ID" value="VUZ85593.1"/>
    <property type="molecule type" value="Genomic_DNA"/>
</dbReference>
<organism evidence="14 15">
    <name type="scientific">Candidatus Methylomirabilis lanthanidiphila</name>
    <dbReference type="NCBI Taxonomy" id="2211376"/>
    <lineage>
        <taxon>Bacteria</taxon>
        <taxon>Candidatus Methylomirabilota</taxon>
        <taxon>Candidatus Methylomirabilia</taxon>
        <taxon>Candidatus Methylomirabilales</taxon>
        <taxon>Candidatus Methylomirabilaceae</taxon>
        <taxon>Candidatus Methylomirabilis</taxon>
    </lineage>
</organism>
<dbReference type="InterPro" id="IPR055344">
    <property type="entry name" value="SecD_SecF_C_bact"/>
</dbReference>
<evidence type="ECO:0000256" key="4">
    <source>
        <dbReference type="ARBA" id="ARBA00022692"/>
    </source>
</evidence>
<comment type="similarity">
    <text evidence="11">In the N-terminal section; belongs to the SecD/SecF family. SecD subfamily.</text>
</comment>
<dbReference type="InterPro" id="IPR022813">
    <property type="entry name" value="SecD/SecF_arch_bac"/>
</dbReference>
<keyword evidence="2 12" id="KW-0813">Transport</keyword>
<dbReference type="HAMAP" id="MF_01464_B">
    <property type="entry name" value="SecF_B"/>
    <property type="match status" value="1"/>
</dbReference>
<gene>
    <name evidence="12" type="primary">secF</name>
    <name evidence="14" type="ORF">MELA_01978</name>
</gene>
<dbReference type="InterPro" id="IPR005665">
    <property type="entry name" value="SecF_bac"/>
</dbReference>
<evidence type="ECO:0000256" key="2">
    <source>
        <dbReference type="ARBA" id="ARBA00022448"/>
    </source>
</evidence>
<keyword evidence="4 12" id="KW-0812">Transmembrane</keyword>
<feature type="domain" description="Protein export membrane protein SecD/SecF C-terminal" evidence="13">
    <location>
        <begin position="126"/>
        <end position="296"/>
    </location>
</feature>
<dbReference type="Pfam" id="PF02355">
    <property type="entry name" value="SecD_SecF_C"/>
    <property type="match status" value="1"/>
</dbReference>
<dbReference type="PANTHER" id="PTHR30081:SF8">
    <property type="entry name" value="PROTEIN TRANSLOCASE SUBUNIT SECF"/>
    <property type="match status" value="1"/>
</dbReference>
<protein>
    <recommendedName>
        <fullName evidence="12">Protein-export membrane protein SecF</fullName>
    </recommendedName>
</protein>
<dbReference type="GO" id="GO:0005886">
    <property type="term" value="C:plasma membrane"/>
    <property type="evidence" value="ECO:0007669"/>
    <property type="project" value="UniProtKB-SubCell"/>
</dbReference>
<comment type="subcellular location">
    <subcellularLocation>
        <location evidence="1 12">Cell membrane</location>
        <topology evidence="1 12">Multi-pass membrane protein</topology>
    </subcellularLocation>
</comment>
<dbReference type="InterPro" id="IPR022646">
    <property type="entry name" value="SecD/SecF_CS"/>
</dbReference>
<dbReference type="NCBIfam" id="TIGR00966">
    <property type="entry name" value="transloc_SecF"/>
    <property type="match status" value="1"/>
</dbReference>
<evidence type="ECO:0000256" key="12">
    <source>
        <dbReference type="HAMAP-Rule" id="MF_01464"/>
    </source>
</evidence>
<proteinExistence type="inferred from homology"/>
<comment type="function">
    <text evidence="9 12">Part of the Sec protein translocase complex. Interacts with the SecYEG preprotein conducting channel. SecDF uses the proton motive force (PMF) to complete protein translocation after the ATP-dependent function of SecA.</text>
</comment>
<keyword evidence="5 12" id="KW-0653">Protein transport</keyword>
<dbReference type="InterPro" id="IPR022645">
    <property type="entry name" value="SecD/SecF_bac"/>
</dbReference>
<dbReference type="PRINTS" id="PR01755">
    <property type="entry name" value="SECFTRNLCASE"/>
</dbReference>
<feature type="transmembrane region" description="Helical" evidence="12">
    <location>
        <begin position="140"/>
        <end position="158"/>
    </location>
</feature>
<dbReference type="GO" id="GO:0065002">
    <property type="term" value="P:intracellular protein transmembrane transport"/>
    <property type="evidence" value="ECO:0007669"/>
    <property type="project" value="UniProtKB-UniRule"/>
</dbReference>
<dbReference type="FunFam" id="1.20.1640.10:FF:000024">
    <property type="entry name" value="Multifunctional fusion protein"/>
    <property type="match status" value="1"/>
</dbReference>
<dbReference type="AlphaFoldDB" id="A0A564ZK83"/>
<feature type="transmembrane region" description="Helical" evidence="12">
    <location>
        <begin position="165"/>
        <end position="186"/>
    </location>
</feature>
<sequence length="312" mass="33855">MIEILGKTQVDFVAWRRIAFIVSSILCLLGVVSIIQIGRGAANLGIDFAGGTSVQLKFSRPVDLGQVRTLLAENGLKDSEPQQFAGGDRIMVRSKRAESGQVGMAQRVQDIFSKGLPDNPFVVEGTNEVGPAIGKDLQRAALWAIGISLLGIIAYIAWRFEFKFGVAAAIATLHDVLAVLGLFMILNREITLLIVTALLTLAGYSLTDTVVVFDRIRENLQGRRKESLGEVINISINEVLSRTIVTSLTVLLVLLALFLLGGEVLHDFSLALIAGVCIGTYSSWFVASPIVYEWRTWERAKVQASAKAKAKG</sequence>
<keyword evidence="8 12" id="KW-0472">Membrane</keyword>
<dbReference type="PANTHER" id="PTHR30081">
    <property type="entry name" value="PROTEIN-EXPORT MEMBRANE PROTEIN SEC"/>
    <property type="match status" value="1"/>
</dbReference>
<evidence type="ECO:0000313" key="14">
    <source>
        <dbReference type="EMBL" id="VUZ85593.1"/>
    </source>
</evidence>
<dbReference type="InterPro" id="IPR048634">
    <property type="entry name" value="SecD_SecF_C"/>
</dbReference>
<feature type="transmembrane region" description="Helical" evidence="12">
    <location>
        <begin position="18"/>
        <end position="38"/>
    </location>
</feature>
<evidence type="ECO:0000256" key="6">
    <source>
        <dbReference type="ARBA" id="ARBA00022989"/>
    </source>
</evidence>
<evidence type="ECO:0000256" key="9">
    <source>
        <dbReference type="ARBA" id="ARBA00059018"/>
    </source>
</evidence>
<feature type="transmembrane region" description="Helical" evidence="12">
    <location>
        <begin position="268"/>
        <end position="292"/>
    </location>
</feature>
<evidence type="ECO:0000256" key="3">
    <source>
        <dbReference type="ARBA" id="ARBA00022475"/>
    </source>
</evidence>
<dbReference type="Pfam" id="PF07549">
    <property type="entry name" value="Sec_GG"/>
    <property type="match status" value="1"/>
</dbReference>
<dbReference type="Proteomes" id="UP000334340">
    <property type="component" value="Unassembled WGS sequence"/>
</dbReference>
<comment type="similarity">
    <text evidence="10">In the C-terminal section; belongs to the SecD/SecF family. SecF subfamily.</text>
</comment>
<evidence type="ECO:0000256" key="10">
    <source>
        <dbReference type="ARBA" id="ARBA00060856"/>
    </source>
</evidence>
<evidence type="ECO:0000256" key="7">
    <source>
        <dbReference type="ARBA" id="ARBA00023010"/>
    </source>
</evidence>
<dbReference type="SUPFAM" id="SSF82866">
    <property type="entry name" value="Multidrug efflux transporter AcrB transmembrane domain"/>
    <property type="match status" value="1"/>
</dbReference>
<evidence type="ECO:0000259" key="13">
    <source>
        <dbReference type="Pfam" id="PF02355"/>
    </source>
</evidence>
<name>A0A564ZK83_9BACT</name>
<keyword evidence="15" id="KW-1185">Reference proteome</keyword>